<protein>
    <submittedName>
        <fullName evidence="1">Uncharacterized protein</fullName>
    </submittedName>
</protein>
<reference evidence="1" key="1">
    <citation type="submission" date="2020-03" db="EMBL/GenBank/DDBJ databases">
        <title>Psychroflexus Maritimus sp. nov., isolate from marine sediment.</title>
        <authorList>
            <person name="Zhong Y.-L."/>
        </authorList>
    </citation>
    <scope>NUCLEOTIDE SEQUENCE</scope>
    <source>
        <strain evidence="1">C1</strain>
    </source>
</reference>
<name>A0A967AGJ0_9FLAO</name>
<evidence type="ECO:0000313" key="2">
    <source>
        <dbReference type="Proteomes" id="UP000643701"/>
    </source>
</evidence>
<comment type="caution">
    <text evidence="1">The sequence shown here is derived from an EMBL/GenBank/DDBJ whole genome shotgun (WGS) entry which is preliminary data.</text>
</comment>
<sequence length="95" mass="10534">FAENSIIDDAEGFSFQYFETLADAETNQNEITNPNNYINIETPTQTLFALATNDETGCQNIQPIEIEVVPVDFIPFELTDLEVCAVSEDGIGIEI</sequence>
<feature type="non-terminal residue" evidence="1">
    <location>
        <position position="1"/>
    </location>
</feature>
<dbReference type="AlphaFoldDB" id="A0A967AGJ0"/>
<proteinExistence type="predicted"/>
<accession>A0A967AGJ0</accession>
<gene>
    <name evidence="1" type="ORF">G7034_11325</name>
</gene>
<dbReference type="EMBL" id="JAANAS010000109">
    <property type="protein sequence ID" value="NGZ90838.1"/>
    <property type="molecule type" value="Genomic_DNA"/>
</dbReference>
<dbReference type="RefSeq" id="WP_166401070.1">
    <property type="nucleotide sequence ID" value="NZ_JAANAS010000109.1"/>
</dbReference>
<feature type="non-terminal residue" evidence="1">
    <location>
        <position position="95"/>
    </location>
</feature>
<keyword evidence="2" id="KW-1185">Reference proteome</keyword>
<organism evidence="1 2">
    <name type="scientific">Psychroflexus maritimus</name>
    <dbReference type="NCBI Taxonomy" id="2714865"/>
    <lineage>
        <taxon>Bacteria</taxon>
        <taxon>Pseudomonadati</taxon>
        <taxon>Bacteroidota</taxon>
        <taxon>Flavobacteriia</taxon>
        <taxon>Flavobacteriales</taxon>
        <taxon>Flavobacteriaceae</taxon>
        <taxon>Psychroflexus</taxon>
    </lineage>
</organism>
<evidence type="ECO:0000313" key="1">
    <source>
        <dbReference type="EMBL" id="NGZ90838.1"/>
    </source>
</evidence>
<dbReference type="Proteomes" id="UP000643701">
    <property type="component" value="Unassembled WGS sequence"/>
</dbReference>